<evidence type="ECO:0000313" key="5">
    <source>
        <dbReference type="EMBL" id="KAL3424092.1"/>
    </source>
</evidence>
<reference evidence="5 6" key="1">
    <citation type="submission" date="2024-06" db="EMBL/GenBank/DDBJ databases">
        <title>Complete genome of Phlyctema vagabunda strain 19-DSS-EL-015.</title>
        <authorList>
            <person name="Fiorenzani C."/>
        </authorList>
    </citation>
    <scope>NUCLEOTIDE SEQUENCE [LARGE SCALE GENOMIC DNA]</scope>
    <source>
        <strain evidence="5 6">19-DSS-EL-015</strain>
    </source>
</reference>
<dbReference type="Gene3D" id="3.40.50.1820">
    <property type="entry name" value="alpha/beta hydrolase"/>
    <property type="match status" value="2"/>
</dbReference>
<dbReference type="PANTHER" id="PTHR43918:SF4">
    <property type="entry name" value="CARBOXYLIC ESTER HYDROLASE"/>
    <property type="match status" value="1"/>
</dbReference>
<feature type="chain" id="PRO_5044954383" description="Carboxylic ester hydrolase" evidence="3">
    <location>
        <begin position="19"/>
        <end position="528"/>
    </location>
</feature>
<keyword evidence="3" id="KW-0732">Signal</keyword>
<sequence length="528" mass="55735">MMRSFTVFTALLLPLARAAPQSCGGGTNVTIGQVVDTSSGPVAGHGAAKHPEVSEYLGIPYAQAPVGDLRFAAPLKYTGSSLHNGSVYGSSCPQLLSQPIAYTPEVVAASNITEIGVELFNTIGSPDVVISEDCLFLNIWSKPQSGEKKKAVMVYIHGGGFSGGTGSLPVFNGATLAEEEDVIIVTINYRVSILGWPGNPESQNNLAFLDQRLAVEWVRDNIANFGGDTSRITLFGQSAGGASADYYSYAFASDPIVSSTISQSGNAFAFGLPYPESTSATAWYTVTSTVGCGNASTNATELLACMRGVDVDTILKAIPTGGLYSLLSPFAPTVDDVLVFANYSQATPASVPVLIGSNDYEPGTFRTQLALAGLTFADSDWDELNLASYGCPAAQRANASVAANNPTWRYRFFGVWPNINISSEGGAYHGAELQLLFGTTFSSPNATVDEIEFETYIRGAWAAFAKDPVNGLVAYEDGWPLYNPTEKTLVRLAYENSVGANLAFPEVYDAGCDDADLAALVCRLLGAC</sequence>
<dbReference type="InterPro" id="IPR050654">
    <property type="entry name" value="AChE-related_enzymes"/>
</dbReference>
<dbReference type="InterPro" id="IPR019826">
    <property type="entry name" value="Carboxylesterase_B_AS"/>
</dbReference>
<dbReference type="EMBL" id="JBFCZG010000003">
    <property type="protein sequence ID" value="KAL3424092.1"/>
    <property type="molecule type" value="Genomic_DNA"/>
</dbReference>
<dbReference type="EC" id="3.1.1.-" evidence="3"/>
<proteinExistence type="inferred from homology"/>
<evidence type="ECO:0000259" key="4">
    <source>
        <dbReference type="Pfam" id="PF00135"/>
    </source>
</evidence>
<dbReference type="PANTHER" id="PTHR43918">
    <property type="entry name" value="ACETYLCHOLINESTERASE"/>
    <property type="match status" value="1"/>
</dbReference>
<dbReference type="Pfam" id="PF00135">
    <property type="entry name" value="COesterase"/>
    <property type="match status" value="2"/>
</dbReference>
<evidence type="ECO:0000256" key="3">
    <source>
        <dbReference type="RuleBase" id="RU361235"/>
    </source>
</evidence>
<protein>
    <recommendedName>
        <fullName evidence="3">Carboxylic ester hydrolase</fullName>
        <ecNumber evidence="3">3.1.1.-</ecNumber>
    </recommendedName>
</protein>
<feature type="signal peptide" evidence="3">
    <location>
        <begin position="1"/>
        <end position="18"/>
    </location>
</feature>
<dbReference type="Proteomes" id="UP001629113">
    <property type="component" value="Unassembled WGS sequence"/>
</dbReference>
<evidence type="ECO:0000256" key="2">
    <source>
        <dbReference type="ARBA" id="ARBA00022801"/>
    </source>
</evidence>
<comment type="similarity">
    <text evidence="1 3">Belongs to the type-B carboxylesterase/lipase family.</text>
</comment>
<evidence type="ECO:0000256" key="1">
    <source>
        <dbReference type="ARBA" id="ARBA00005964"/>
    </source>
</evidence>
<feature type="domain" description="Carboxylesterase type B" evidence="4">
    <location>
        <begin position="33"/>
        <end position="369"/>
    </location>
</feature>
<accession>A0ABR4PL73</accession>
<dbReference type="InterPro" id="IPR002018">
    <property type="entry name" value="CarbesteraseB"/>
</dbReference>
<keyword evidence="6" id="KW-1185">Reference proteome</keyword>
<dbReference type="SUPFAM" id="SSF53474">
    <property type="entry name" value="alpha/beta-Hydrolases"/>
    <property type="match status" value="1"/>
</dbReference>
<feature type="domain" description="Carboxylesterase type B" evidence="4">
    <location>
        <begin position="388"/>
        <end position="499"/>
    </location>
</feature>
<dbReference type="InterPro" id="IPR029058">
    <property type="entry name" value="AB_hydrolase_fold"/>
</dbReference>
<dbReference type="PROSITE" id="PS00122">
    <property type="entry name" value="CARBOXYLESTERASE_B_1"/>
    <property type="match status" value="1"/>
</dbReference>
<evidence type="ECO:0000313" key="6">
    <source>
        <dbReference type="Proteomes" id="UP001629113"/>
    </source>
</evidence>
<organism evidence="5 6">
    <name type="scientific">Phlyctema vagabunda</name>
    <dbReference type="NCBI Taxonomy" id="108571"/>
    <lineage>
        <taxon>Eukaryota</taxon>
        <taxon>Fungi</taxon>
        <taxon>Dikarya</taxon>
        <taxon>Ascomycota</taxon>
        <taxon>Pezizomycotina</taxon>
        <taxon>Leotiomycetes</taxon>
        <taxon>Helotiales</taxon>
        <taxon>Dermateaceae</taxon>
        <taxon>Phlyctema</taxon>
    </lineage>
</organism>
<name>A0ABR4PL73_9HELO</name>
<comment type="caution">
    <text evidence="5">The sequence shown here is derived from an EMBL/GenBank/DDBJ whole genome shotgun (WGS) entry which is preliminary data.</text>
</comment>
<keyword evidence="2 3" id="KW-0378">Hydrolase</keyword>
<gene>
    <name evidence="5" type="ORF">PVAG01_03373</name>
</gene>